<evidence type="ECO:0000256" key="4">
    <source>
        <dbReference type="ARBA" id="ARBA00022777"/>
    </source>
</evidence>
<dbReference type="Pfam" id="PF00781">
    <property type="entry name" value="DAGK_cat"/>
    <property type="match status" value="1"/>
</dbReference>
<dbReference type="GO" id="GO:0016020">
    <property type="term" value="C:membrane"/>
    <property type="evidence" value="ECO:0007669"/>
    <property type="project" value="TreeGrafter"/>
</dbReference>
<evidence type="ECO:0000313" key="9">
    <source>
        <dbReference type="Proteomes" id="UP000663870"/>
    </source>
</evidence>
<feature type="domain" description="DAGKc" evidence="7">
    <location>
        <begin position="146"/>
        <end position="282"/>
    </location>
</feature>
<dbReference type="SUPFAM" id="SSF111331">
    <property type="entry name" value="NAD kinase/diacylglycerol kinase-like"/>
    <property type="match status" value="1"/>
</dbReference>
<accession>A0A814ZAX7</accession>
<evidence type="ECO:0000256" key="3">
    <source>
        <dbReference type="ARBA" id="ARBA00022741"/>
    </source>
</evidence>
<dbReference type="PANTHER" id="PTHR11255:SF80">
    <property type="entry name" value="EYE-SPECIFIC DIACYLGLYCEROL KINASE"/>
    <property type="match status" value="1"/>
</dbReference>
<dbReference type="GO" id="GO:0005524">
    <property type="term" value="F:ATP binding"/>
    <property type="evidence" value="ECO:0007669"/>
    <property type="project" value="UniProtKB-KW"/>
</dbReference>
<organism evidence="8 9">
    <name type="scientific">Rotaria sordida</name>
    <dbReference type="NCBI Taxonomy" id="392033"/>
    <lineage>
        <taxon>Eukaryota</taxon>
        <taxon>Metazoa</taxon>
        <taxon>Spiralia</taxon>
        <taxon>Gnathifera</taxon>
        <taxon>Rotifera</taxon>
        <taxon>Eurotatoria</taxon>
        <taxon>Bdelloidea</taxon>
        <taxon>Philodinida</taxon>
        <taxon>Philodinidae</taxon>
        <taxon>Rotaria</taxon>
    </lineage>
</organism>
<dbReference type="PROSITE" id="PS50146">
    <property type="entry name" value="DAGK"/>
    <property type="match status" value="1"/>
</dbReference>
<dbReference type="Pfam" id="PF00609">
    <property type="entry name" value="DAGK_acc"/>
    <property type="match status" value="1"/>
</dbReference>
<dbReference type="GO" id="GO:0007200">
    <property type="term" value="P:phospholipase C-activating G protein-coupled receptor signaling pathway"/>
    <property type="evidence" value="ECO:0007669"/>
    <property type="project" value="InterPro"/>
</dbReference>
<dbReference type="GO" id="GO:0004143">
    <property type="term" value="F:ATP-dependent diacylglycerol kinase activity"/>
    <property type="evidence" value="ECO:0007669"/>
    <property type="project" value="UniProtKB-EC"/>
</dbReference>
<proteinExistence type="inferred from homology"/>
<dbReference type="InterPro" id="IPR000756">
    <property type="entry name" value="Diacylglycerol_kin_accessory"/>
</dbReference>
<comment type="similarity">
    <text evidence="1 6">Belongs to the eukaryotic diacylglycerol kinase family.</text>
</comment>
<dbReference type="InterPro" id="IPR001206">
    <property type="entry name" value="Diacylglycerol_kinase_cat_dom"/>
</dbReference>
<dbReference type="InterPro" id="IPR017438">
    <property type="entry name" value="ATP-NAD_kinase_N"/>
</dbReference>
<keyword evidence="2 6" id="KW-0808">Transferase</keyword>
<protein>
    <recommendedName>
        <fullName evidence="6">Diacylglycerol kinase</fullName>
        <shortName evidence="6">DAG kinase</shortName>
        <ecNumber evidence="6">2.7.1.107</ecNumber>
    </recommendedName>
</protein>
<evidence type="ECO:0000256" key="1">
    <source>
        <dbReference type="ARBA" id="ARBA00009280"/>
    </source>
</evidence>
<evidence type="ECO:0000313" key="8">
    <source>
        <dbReference type="EMBL" id="CAF1240536.1"/>
    </source>
</evidence>
<dbReference type="SMART" id="SM00046">
    <property type="entry name" value="DAGKc"/>
    <property type="match status" value="1"/>
</dbReference>
<gene>
    <name evidence="8" type="ORF">JXQ802_LOCUS26435</name>
</gene>
<dbReference type="InterPro" id="IPR016064">
    <property type="entry name" value="NAD/diacylglycerol_kinase_sf"/>
</dbReference>
<dbReference type="EC" id="2.7.1.107" evidence="6"/>
<dbReference type="EMBL" id="CAJNOL010000924">
    <property type="protein sequence ID" value="CAF1240536.1"/>
    <property type="molecule type" value="Genomic_DNA"/>
</dbReference>
<dbReference type="PANTHER" id="PTHR11255">
    <property type="entry name" value="DIACYLGLYCEROL KINASE"/>
    <property type="match status" value="1"/>
</dbReference>
<comment type="caution">
    <text evidence="8">The sequence shown here is derived from an EMBL/GenBank/DDBJ whole genome shotgun (WGS) entry which is preliminary data.</text>
</comment>
<evidence type="ECO:0000256" key="6">
    <source>
        <dbReference type="RuleBase" id="RU361128"/>
    </source>
</evidence>
<sequence>MNDTHNYLPFCRSSFSNSIISEDHGEYDHHYWSPISSLTKSCVICRRKSLSRTLIIRRESHTSNDNTPMQNINLKVVKSYHSLICLWCSEECHRRCWKNVNANDDDDNKCYYGKNIIVRPQWLHRVENSSVGFQARFPDNIDASNSSLTPLIVFINKLSGGQKGEIIYNKLIRLLNPRQVFLLENDATIMQALDIYSSLHNTRILVCGGDGTVGWILSTLARRFSSLDNPPVGICPIGTGNDLSRVLNWSWTYSTKRLLTTLLQISNAKPIALDRWQVDFESLTSINPIEETGIIRRCLPHFLDHPRFVRETNLLSYQNYQKPLNVRFTNYICFGLDPAVVLDFHDKRMRDPSKFTSPMKNKLIYLNIGRQYFREFALWRAWNLRSYMRIVCDGQDRTNSLRHCHSLILLNIPSYGSGTHPWSRTYQKNISIQNKTKKFNQINSNTFQDIDPPDYSYDRCKFARENISNTIESSAASLTNDQIGRQSIDDHILEVVGLDSIQMALIHIGFLGHRIAQCSQVRIELLHSMPVHMDGDPFYLPQNTAINVTHAGQVLVLSNNNK</sequence>
<dbReference type="InterPro" id="IPR037607">
    <property type="entry name" value="DGK"/>
</dbReference>
<evidence type="ECO:0000256" key="5">
    <source>
        <dbReference type="ARBA" id="ARBA00022840"/>
    </source>
</evidence>
<keyword evidence="4 6" id="KW-0418">Kinase</keyword>
<keyword evidence="5 6" id="KW-0067">ATP-binding</keyword>
<keyword evidence="3 6" id="KW-0547">Nucleotide-binding</keyword>
<dbReference type="Gene3D" id="3.40.50.10330">
    <property type="entry name" value="Probable inorganic polyphosphate/atp-NAD kinase, domain 1"/>
    <property type="match status" value="1"/>
</dbReference>
<dbReference type="Gene3D" id="2.60.200.40">
    <property type="match status" value="1"/>
</dbReference>
<dbReference type="SMART" id="SM00045">
    <property type="entry name" value="DAGKa"/>
    <property type="match status" value="1"/>
</dbReference>
<comment type="catalytic activity">
    <reaction evidence="6">
        <text>a 1,2-diacyl-sn-glycerol + ATP = a 1,2-diacyl-sn-glycero-3-phosphate + ADP + H(+)</text>
        <dbReference type="Rhea" id="RHEA:10272"/>
        <dbReference type="ChEBI" id="CHEBI:15378"/>
        <dbReference type="ChEBI" id="CHEBI:17815"/>
        <dbReference type="ChEBI" id="CHEBI:30616"/>
        <dbReference type="ChEBI" id="CHEBI:58608"/>
        <dbReference type="ChEBI" id="CHEBI:456216"/>
        <dbReference type="EC" id="2.7.1.107"/>
    </reaction>
</comment>
<evidence type="ECO:0000256" key="2">
    <source>
        <dbReference type="ARBA" id="ARBA00022679"/>
    </source>
</evidence>
<reference evidence="8" key="1">
    <citation type="submission" date="2021-02" db="EMBL/GenBank/DDBJ databases">
        <authorList>
            <person name="Nowell W R."/>
        </authorList>
    </citation>
    <scope>NUCLEOTIDE SEQUENCE</scope>
</reference>
<name>A0A814ZAX7_9BILA</name>
<keyword evidence="9" id="KW-1185">Reference proteome</keyword>
<dbReference type="Proteomes" id="UP000663870">
    <property type="component" value="Unassembled WGS sequence"/>
</dbReference>
<evidence type="ECO:0000259" key="7">
    <source>
        <dbReference type="PROSITE" id="PS50146"/>
    </source>
</evidence>
<dbReference type="AlphaFoldDB" id="A0A814ZAX7"/>